<gene>
    <name evidence="2" type="ORF">KOR42_33920</name>
</gene>
<dbReference type="SUPFAM" id="SSF56784">
    <property type="entry name" value="HAD-like"/>
    <property type="match status" value="1"/>
</dbReference>
<dbReference type="NCBIfam" id="TIGR01686">
    <property type="entry name" value="FkbH"/>
    <property type="match status" value="1"/>
</dbReference>
<dbReference type="AlphaFoldDB" id="A0A5C5WLN9"/>
<dbReference type="InterPro" id="IPR036412">
    <property type="entry name" value="HAD-like_sf"/>
</dbReference>
<organism evidence="2 3">
    <name type="scientific">Thalassoglobus neptunius</name>
    <dbReference type="NCBI Taxonomy" id="1938619"/>
    <lineage>
        <taxon>Bacteria</taxon>
        <taxon>Pseudomonadati</taxon>
        <taxon>Planctomycetota</taxon>
        <taxon>Planctomycetia</taxon>
        <taxon>Planctomycetales</taxon>
        <taxon>Planctomycetaceae</taxon>
        <taxon>Thalassoglobus</taxon>
    </lineage>
</organism>
<dbReference type="InterPro" id="IPR010037">
    <property type="entry name" value="FkbH_domain"/>
</dbReference>
<protein>
    <recommendedName>
        <fullName evidence="1">N-acetyltransferase domain-containing protein</fullName>
    </recommendedName>
</protein>
<dbReference type="Gene3D" id="3.40.50.1000">
    <property type="entry name" value="HAD superfamily/HAD-like"/>
    <property type="match status" value="1"/>
</dbReference>
<evidence type="ECO:0000313" key="3">
    <source>
        <dbReference type="Proteomes" id="UP000317243"/>
    </source>
</evidence>
<dbReference type="InterPro" id="IPR000182">
    <property type="entry name" value="GNAT_dom"/>
</dbReference>
<proteinExistence type="predicted"/>
<sequence length="568" mass="63411">MSNSEHVLILSDFNAEMMAGLMSNDVESPAVSAKTGGFGQVSSVLVNSGHPAWEDKTAAIVWTHPESVSQVFVRAKLMESVDHAEALREVDKFCDEIEAASSRVQTMLVTTWSLPDRSRGYGMLDFRQNLGIRSLLASMNQRLAERLGSHPGIFLLDSSPWLSASGAYDPKMWYLAKVPFSKDVFKAAVKDVKAALRGMKGLARKVVICDLDDTLWGGIVGEVGWENLRLGGHDPIGEALVDFQKQLKALTRRGVILAIVSKNTEEIALEAIESHPEMVLRKADFAGWRINWTDKAQNIADLMKELNLGINSAVFLDDNPVERARVAEALPEVLVVDMPKDKMLYPQTLAQLDCFDTPTLSEEDRKRAEMYQLERERRAAQQQADDVGSMDEWLHSLEMSVQIEPLQEANQQRIGQLLNKTNQMNLSTRRMSESELVEWASAPNRGLWGFRVADKFGDAGLTGIASCEIDGETAEIVDFILSCRVMGRRVEETMVHHVVGFASQNGVKKIKARYQPTAKNAPCLKFWRQSGFEELENETFAWDCSNPYPQHEAIELKILEATETIPGK</sequence>
<evidence type="ECO:0000259" key="1">
    <source>
        <dbReference type="PROSITE" id="PS51186"/>
    </source>
</evidence>
<dbReference type="OrthoDB" id="323926at2"/>
<keyword evidence="3" id="KW-1185">Reference proteome</keyword>
<dbReference type="SUPFAM" id="SSF55729">
    <property type="entry name" value="Acyl-CoA N-acyltransferases (Nat)"/>
    <property type="match status" value="1"/>
</dbReference>
<feature type="domain" description="N-acetyltransferase" evidence="1">
    <location>
        <begin position="401"/>
        <end position="561"/>
    </location>
</feature>
<name>A0A5C5WLN9_9PLAN</name>
<dbReference type="GO" id="GO:0016747">
    <property type="term" value="F:acyltransferase activity, transferring groups other than amino-acyl groups"/>
    <property type="evidence" value="ECO:0007669"/>
    <property type="project" value="InterPro"/>
</dbReference>
<comment type="caution">
    <text evidence="2">The sequence shown here is derived from an EMBL/GenBank/DDBJ whole genome shotgun (WGS) entry which is preliminary data.</text>
</comment>
<dbReference type="RefSeq" id="WP_146510852.1">
    <property type="nucleotide sequence ID" value="NZ_SIHI01000011.1"/>
</dbReference>
<dbReference type="InterPro" id="IPR010033">
    <property type="entry name" value="HAD_SF_ppase_IIIC"/>
</dbReference>
<reference evidence="2 3" key="1">
    <citation type="submission" date="2019-02" db="EMBL/GenBank/DDBJ databases">
        <title>Deep-cultivation of Planctomycetes and their phenomic and genomic characterization uncovers novel biology.</title>
        <authorList>
            <person name="Wiegand S."/>
            <person name="Jogler M."/>
            <person name="Boedeker C."/>
            <person name="Pinto D."/>
            <person name="Vollmers J."/>
            <person name="Rivas-Marin E."/>
            <person name="Kohn T."/>
            <person name="Peeters S.H."/>
            <person name="Heuer A."/>
            <person name="Rast P."/>
            <person name="Oberbeckmann S."/>
            <person name="Bunk B."/>
            <person name="Jeske O."/>
            <person name="Meyerdierks A."/>
            <person name="Storesund J.E."/>
            <person name="Kallscheuer N."/>
            <person name="Luecker S."/>
            <person name="Lage O.M."/>
            <person name="Pohl T."/>
            <person name="Merkel B.J."/>
            <person name="Hornburger P."/>
            <person name="Mueller R.-W."/>
            <person name="Bruemmer F."/>
            <person name="Labrenz M."/>
            <person name="Spormann A.M."/>
            <person name="Op Den Camp H."/>
            <person name="Overmann J."/>
            <person name="Amann R."/>
            <person name="Jetten M.S.M."/>
            <person name="Mascher T."/>
            <person name="Medema M.H."/>
            <person name="Devos D.P."/>
            <person name="Kaster A.-K."/>
            <person name="Ovreas L."/>
            <person name="Rohde M."/>
            <person name="Galperin M.Y."/>
            <person name="Jogler C."/>
        </authorList>
    </citation>
    <scope>NUCLEOTIDE SEQUENCE [LARGE SCALE GENOMIC DNA]</scope>
    <source>
        <strain evidence="2 3">KOR42</strain>
    </source>
</reference>
<dbReference type="Proteomes" id="UP000317243">
    <property type="component" value="Unassembled WGS sequence"/>
</dbReference>
<dbReference type="InterPro" id="IPR036514">
    <property type="entry name" value="SGNH_hydro_sf"/>
</dbReference>
<dbReference type="NCBIfam" id="TIGR01681">
    <property type="entry name" value="HAD-SF-IIIC"/>
    <property type="match status" value="1"/>
</dbReference>
<evidence type="ECO:0000313" key="2">
    <source>
        <dbReference type="EMBL" id="TWT51706.1"/>
    </source>
</evidence>
<dbReference type="InterPro" id="IPR023214">
    <property type="entry name" value="HAD_sf"/>
</dbReference>
<dbReference type="Gene3D" id="3.40.50.1110">
    <property type="entry name" value="SGNH hydrolase"/>
    <property type="match status" value="1"/>
</dbReference>
<accession>A0A5C5WLN9</accession>
<dbReference type="InterPro" id="IPR016181">
    <property type="entry name" value="Acyl_CoA_acyltransferase"/>
</dbReference>
<dbReference type="EMBL" id="SIHI01000011">
    <property type="protein sequence ID" value="TWT51706.1"/>
    <property type="molecule type" value="Genomic_DNA"/>
</dbReference>
<dbReference type="Gene3D" id="3.40.630.30">
    <property type="match status" value="1"/>
</dbReference>
<dbReference type="GO" id="GO:0016788">
    <property type="term" value="F:hydrolase activity, acting on ester bonds"/>
    <property type="evidence" value="ECO:0007669"/>
    <property type="project" value="UniProtKB-ARBA"/>
</dbReference>
<dbReference type="PROSITE" id="PS51186">
    <property type="entry name" value="GNAT"/>
    <property type="match status" value="1"/>
</dbReference>